<reference evidence="3 4" key="1">
    <citation type="submission" date="2024-06" db="EMBL/GenBank/DDBJ databases">
        <title>Chitinophaga defluvii sp. nov., isolated from municipal sewage.</title>
        <authorList>
            <person name="Zhang L."/>
        </authorList>
    </citation>
    <scope>NUCLEOTIDE SEQUENCE [LARGE SCALE GENOMIC DNA]</scope>
    <source>
        <strain evidence="3 4">H8</strain>
    </source>
</reference>
<dbReference type="RefSeq" id="WP_354662101.1">
    <property type="nucleotide sequence ID" value="NZ_JBEXAC010000002.1"/>
</dbReference>
<protein>
    <submittedName>
        <fullName evidence="3">Copper resistance protein NlpE N-terminal domain-containing protein</fullName>
    </submittedName>
</protein>
<dbReference type="EMBL" id="JBEXAC010000002">
    <property type="protein sequence ID" value="MET6999537.1"/>
    <property type="molecule type" value="Genomic_DNA"/>
</dbReference>
<feature type="region of interest" description="Disordered" evidence="1">
    <location>
        <begin position="23"/>
        <end position="44"/>
    </location>
</feature>
<evidence type="ECO:0000313" key="4">
    <source>
        <dbReference type="Proteomes" id="UP001549749"/>
    </source>
</evidence>
<evidence type="ECO:0000313" key="3">
    <source>
        <dbReference type="EMBL" id="MET6999537.1"/>
    </source>
</evidence>
<dbReference type="Pfam" id="PF04170">
    <property type="entry name" value="NlpE"/>
    <property type="match status" value="1"/>
</dbReference>
<feature type="chain" id="PRO_5046554158" evidence="2">
    <location>
        <begin position="17"/>
        <end position="252"/>
    </location>
</feature>
<comment type="caution">
    <text evidence="3">The sequence shown here is derived from an EMBL/GenBank/DDBJ whole genome shotgun (WGS) entry which is preliminary data.</text>
</comment>
<dbReference type="Proteomes" id="UP001549749">
    <property type="component" value="Unassembled WGS sequence"/>
</dbReference>
<dbReference type="Gene3D" id="2.40.128.640">
    <property type="match status" value="1"/>
</dbReference>
<gene>
    <name evidence="3" type="ORF">ABR189_19270</name>
</gene>
<evidence type="ECO:0000256" key="2">
    <source>
        <dbReference type="SAM" id="SignalP"/>
    </source>
</evidence>
<keyword evidence="2" id="KW-0732">Signal</keyword>
<organism evidence="3 4">
    <name type="scientific">Chitinophaga defluvii</name>
    <dbReference type="NCBI Taxonomy" id="3163343"/>
    <lineage>
        <taxon>Bacteria</taxon>
        <taxon>Pseudomonadati</taxon>
        <taxon>Bacteroidota</taxon>
        <taxon>Chitinophagia</taxon>
        <taxon>Chitinophagales</taxon>
        <taxon>Chitinophagaceae</taxon>
        <taxon>Chitinophaga</taxon>
    </lineage>
</organism>
<evidence type="ECO:0000256" key="1">
    <source>
        <dbReference type="SAM" id="MobiDB-lite"/>
    </source>
</evidence>
<dbReference type="InterPro" id="IPR007298">
    <property type="entry name" value="Cu-R_lipoprotein_NlpE"/>
</dbReference>
<feature type="compositionally biased region" description="Low complexity" evidence="1">
    <location>
        <begin position="32"/>
        <end position="43"/>
    </location>
</feature>
<accession>A0ABV2T933</accession>
<name>A0ABV2T933_9BACT</name>
<feature type="signal peptide" evidence="2">
    <location>
        <begin position="1"/>
        <end position="16"/>
    </location>
</feature>
<dbReference type="PROSITE" id="PS51257">
    <property type="entry name" value="PROKAR_LIPOPROTEIN"/>
    <property type="match status" value="1"/>
</dbReference>
<sequence>MLYRISCISAILFLFAACQSGTPGQQNQDSIPASTSTPVTTTAGEPVTGSYQGTLPCADCPGIDYQLSLYEDSSYQAITAYQGRGNNIAEVTTGKWTQAADTVLVQDGKVIRRFLAGAHQLTQLDGSGQVITGALASYYILKHVEGGGNHTYLREKAQSGVSFMANGNEPGWSLEINKKQLLFRNMNGDSLSAPLPAANPNTDTLKTYTSGKLKVSIRNTMCMDDMSGFMSPCSVQVEANDKTYRGCGQYIK</sequence>
<proteinExistence type="predicted"/>
<keyword evidence="4" id="KW-1185">Reference proteome</keyword>